<evidence type="ECO:0000313" key="7">
    <source>
        <dbReference type="Proteomes" id="UP000530660"/>
    </source>
</evidence>
<proteinExistence type="inferred from homology"/>
<dbReference type="Proteomes" id="UP000530660">
    <property type="component" value="Unassembled WGS sequence"/>
</dbReference>
<keyword evidence="5" id="KW-0963">Cytoplasm</keyword>
<sequence>MRAVIQRVAQASVSGGGKTASIGRGLCVFIGIAQEDSEEDINLICRRITELKLFPEETQVSETKESRGRWARSVVDANGEILLISQFTLHGVFKSNKSVSFHRSMAPDQAKIFFEKLHATLQNSVPHPEAVKCCVFGSYMNVSVVNDGPVTILVDSKQPKGS</sequence>
<dbReference type="InterPro" id="IPR023509">
    <property type="entry name" value="DTD-like_sf"/>
</dbReference>
<dbReference type="Gene3D" id="3.50.80.10">
    <property type="entry name" value="D-tyrosyl-tRNA(Tyr) deacylase"/>
    <property type="match status" value="1"/>
</dbReference>
<evidence type="ECO:0000313" key="6">
    <source>
        <dbReference type="EMBL" id="KAF6000519.1"/>
    </source>
</evidence>
<comment type="subcellular location">
    <subcellularLocation>
        <location evidence="5">Cytoplasm</location>
    </subcellularLocation>
</comment>
<evidence type="ECO:0000256" key="3">
    <source>
        <dbReference type="ARBA" id="ARBA00047676"/>
    </source>
</evidence>
<evidence type="ECO:0000256" key="2">
    <source>
        <dbReference type="ARBA" id="ARBA00013056"/>
    </source>
</evidence>
<dbReference type="GO" id="GO:0000049">
    <property type="term" value="F:tRNA binding"/>
    <property type="evidence" value="ECO:0007669"/>
    <property type="project" value="UniProtKB-KW"/>
</dbReference>
<dbReference type="OrthoDB" id="275783at2759"/>
<accession>A0A7J7ICW6</accession>
<dbReference type="PANTHER" id="PTHR10472:SF5">
    <property type="entry name" value="D-AMINOACYL-TRNA DEACYLASE 1"/>
    <property type="match status" value="1"/>
</dbReference>
<dbReference type="AlphaFoldDB" id="A0A7J7ICW6"/>
<comment type="catalytic activity">
    <reaction evidence="4">
        <text>a D-aminoacyl-tRNA + H2O = a tRNA + a D-alpha-amino acid + H(+)</text>
        <dbReference type="Rhea" id="RHEA:13953"/>
        <dbReference type="Rhea" id="RHEA-COMP:10123"/>
        <dbReference type="Rhea" id="RHEA-COMP:10124"/>
        <dbReference type="ChEBI" id="CHEBI:15377"/>
        <dbReference type="ChEBI" id="CHEBI:15378"/>
        <dbReference type="ChEBI" id="CHEBI:59871"/>
        <dbReference type="ChEBI" id="CHEBI:78442"/>
        <dbReference type="ChEBI" id="CHEBI:79333"/>
        <dbReference type="EC" id="3.1.1.96"/>
    </reaction>
</comment>
<name>A0A7J7ICW6_9RHOD</name>
<dbReference type="EMBL" id="VWRR01000019">
    <property type="protein sequence ID" value="KAF6000519.1"/>
    <property type="molecule type" value="Genomic_DNA"/>
</dbReference>
<gene>
    <name evidence="6" type="primary">DTD1</name>
    <name evidence="6" type="ORF">F1559_000967</name>
</gene>
<dbReference type="Pfam" id="PF02580">
    <property type="entry name" value="Tyr_Deacylase"/>
    <property type="match status" value="1"/>
</dbReference>
<comment type="catalytic activity">
    <reaction evidence="3">
        <text>glycyl-tRNA(Ala) + H2O = tRNA(Ala) + glycine + H(+)</text>
        <dbReference type="Rhea" id="RHEA:53744"/>
        <dbReference type="Rhea" id="RHEA-COMP:9657"/>
        <dbReference type="Rhea" id="RHEA-COMP:13640"/>
        <dbReference type="ChEBI" id="CHEBI:15377"/>
        <dbReference type="ChEBI" id="CHEBI:15378"/>
        <dbReference type="ChEBI" id="CHEBI:57305"/>
        <dbReference type="ChEBI" id="CHEBI:78442"/>
        <dbReference type="ChEBI" id="CHEBI:78522"/>
        <dbReference type="EC" id="3.1.1.96"/>
    </reaction>
</comment>
<keyword evidence="5" id="KW-0820">tRNA-binding</keyword>
<organism evidence="6 7">
    <name type="scientific">Cyanidiococcus yangmingshanensis</name>
    <dbReference type="NCBI Taxonomy" id="2690220"/>
    <lineage>
        <taxon>Eukaryota</taxon>
        <taxon>Rhodophyta</taxon>
        <taxon>Bangiophyceae</taxon>
        <taxon>Cyanidiales</taxon>
        <taxon>Cyanidiaceae</taxon>
        <taxon>Cyanidiococcus</taxon>
    </lineage>
</organism>
<dbReference type="GO" id="GO:0005737">
    <property type="term" value="C:cytoplasm"/>
    <property type="evidence" value="ECO:0007669"/>
    <property type="project" value="UniProtKB-SubCell"/>
</dbReference>
<dbReference type="NCBIfam" id="TIGR00256">
    <property type="entry name" value="D-aminoacyl-tRNA deacylase"/>
    <property type="match status" value="1"/>
</dbReference>
<comment type="similarity">
    <text evidence="1 5">Belongs to the DTD family.</text>
</comment>
<dbReference type="PANTHER" id="PTHR10472">
    <property type="entry name" value="D-TYROSYL-TRNA TYR DEACYLASE"/>
    <property type="match status" value="1"/>
</dbReference>
<dbReference type="GO" id="GO:0051500">
    <property type="term" value="F:D-tyrosyl-tRNA(Tyr) deacylase activity"/>
    <property type="evidence" value="ECO:0007669"/>
    <property type="project" value="TreeGrafter"/>
</dbReference>
<keyword evidence="5" id="KW-0378">Hydrolase</keyword>
<dbReference type="EC" id="3.1.1.96" evidence="2 5"/>
<dbReference type="InterPro" id="IPR003732">
    <property type="entry name" value="Daa-tRNA_deacyls_DTD"/>
</dbReference>
<evidence type="ECO:0000256" key="1">
    <source>
        <dbReference type="ARBA" id="ARBA00009673"/>
    </source>
</evidence>
<dbReference type="FunFam" id="3.50.80.10:FF:000001">
    <property type="entry name" value="D-aminoacyl-tRNA deacylase"/>
    <property type="match status" value="1"/>
</dbReference>
<evidence type="ECO:0000256" key="5">
    <source>
        <dbReference type="RuleBase" id="RU003470"/>
    </source>
</evidence>
<comment type="caution">
    <text evidence="6">The sequence shown here is derived from an EMBL/GenBank/DDBJ whole genome shotgun (WGS) entry which is preliminary data.</text>
</comment>
<evidence type="ECO:0000256" key="4">
    <source>
        <dbReference type="ARBA" id="ARBA00048018"/>
    </source>
</evidence>
<dbReference type="SUPFAM" id="SSF69500">
    <property type="entry name" value="DTD-like"/>
    <property type="match status" value="1"/>
</dbReference>
<keyword evidence="7" id="KW-1185">Reference proteome</keyword>
<protein>
    <recommendedName>
        <fullName evidence="2 5">D-aminoacyl-tRNA deacylase</fullName>
        <ecNumber evidence="2 5">3.1.1.96</ecNumber>
    </recommendedName>
</protein>
<keyword evidence="5" id="KW-0694">RNA-binding</keyword>
<reference evidence="6 7" key="1">
    <citation type="journal article" date="2020" name="J. Phycol.">
        <title>Comparative genome analysis reveals Cyanidiococcus gen. nov., a new extremophilic red algal genus sister to Cyanidioschyzon (Cyanidioschyzonaceae, Rhodophyta).</title>
        <authorList>
            <person name="Liu S.-L."/>
            <person name="Chiang Y.-R."/>
            <person name="Yoon H.S."/>
            <person name="Fu H.-Y."/>
        </authorList>
    </citation>
    <scope>NUCLEOTIDE SEQUENCE [LARGE SCALE GENOMIC DNA]</scope>
    <source>
        <strain evidence="6 7">THAL066</strain>
    </source>
</reference>